<protein>
    <submittedName>
        <fullName evidence="1">Protein-signal peptide and transmembrane prediction</fullName>
    </submittedName>
</protein>
<dbReference type="GO" id="GO:0005840">
    <property type="term" value="C:ribosome"/>
    <property type="evidence" value="ECO:0007669"/>
    <property type="project" value="UniProtKB-KW"/>
</dbReference>
<evidence type="ECO:0000313" key="1">
    <source>
        <dbReference type="EMBL" id="MDN5210852.1"/>
    </source>
</evidence>
<keyword evidence="1" id="KW-0472">Membrane</keyword>
<dbReference type="InterPro" id="IPR036380">
    <property type="entry name" value="Isochorismatase-like_sf"/>
</dbReference>
<evidence type="ECO:0000313" key="2">
    <source>
        <dbReference type="Proteomes" id="UP001172083"/>
    </source>
</evidence>
<keyword evidence="2" id="KW-1185">Reference proteome</keyword>
<keyword evidence="1" id="KW-0687">Ribonucleoprotein</keyword>
<comment type="caution">
    <text evidence="1">The sequence shown here is derived from an EMBL/GenBank/DDBJ whole genome shotgun (WGS) entry which is preliminary data.</text>
</comment>
<sequence length="285" mass="32056">MKIVTRLQTVGIALISLIIVSACGQKKVSEKKSGETMVFMGIRSIPSGDKWNAMEEMMKWNTQETAMVICDMWDRHWCKGATERVGEMAPKINELAEAARKKGVTIIHAPSDVIPFYKDTPQRKRLKSVTIETWATSIPYWYELDTLKEAQLPIDDSDGGCDCLPKCTSGKAWKKQIDAIHIDGQDGISDDGKEILSYFQQKGIKNVIMTGVHVNMCVLGRSFGIRAQKAAGLNVTLVRDLTDAMYNHEMSPFVSHQEGTELVIKHIEKYWSPTTTFRELIQSLK</sequence>
<gene>
    <name evidence="1" type="ORF">QQ020_02295</name>
</gene>
<dbReference type="Proteomes" id="UP001172083">
    <property type="component" value="Unassembled WGS sequence"/>
</dbReference>
<accession>A0ABT8KZE2</accession>
<dbReference type="EMBL" id="JAUJEB010000001">
    <property type="protein sequence ID" value="MDN5210852.1"/>
    <property type="molecule type" value="Genomic_DNA"/>
</dbReference>
<dbReference type="PROSITE" id="PS51257">
    <property type="entry name" value="PROKAR_LIPOPROTEIN"/>
    <property type="match status" value="1"/>
</dbReference>
<reference evidence="1" key="1">
    <citation type="submission" date="2023-06" db="EMBL/GenBank/DDBJ databases">
        <title>Genomic of Agaribacillus aureum.</title>
        <authorList>
            <person name="Wang G."/>
        </authorList>
    </citation>
    <scope>NUCLEOTIDE SEQUENCE</scope>
    <source>
        <strain evidence="1">BMA12</strain>
    </source>
</reference>
<name>A0ABT8KZE2_9BACT</name>
<dbReference type="SUPFAM" id="SSF52499">
    <property type="entry name" value="Isochorismatase-like hydrolases"/>
    <property type="match status" value="1"/>
</dbReference>
<keyword evidence="1" id="KW-0812">Transmembrane</keyword>
<proteinExistence type="predicted"/>
<organism evidence="1 2">
    <name type="scientific">Agaribacillus aureus</name>
    <dbReference type="NCBI Taxonomy" id="3051825"/>
    <lineage>
        <taxon>Bacteria</taxon>
        <taxon>Pseudomonadati</taxon>
        <taxon>Bacteroidota</taxon>
        <taxon>Cytophagia</taxon>
        <taxon>Cytophagales</taxon>
        <taxon>Splendidivirgaceae</taxon>
        <taxon>Agaribacillus</taxon>
    </lineage>
</organism>
<keyword evidence="1" id="KW-0689">Ribosomal protein</keyword>
<dbReference type="Gene3D" id="3.40.50.850">
    <property type="entry name" value="Isochorismatase-like"/>
    <property type="match status" value="1"/>
</dbReference>
<dbReference type="RefSeq" id="WP_346756192.1">
    <property type="nucleotide sequence ID" value="NZ_JAUJEB010000001.1"/>
</dbReference>